<comment type="caution">
    <text evidence="6">The sequence shown here is derived from an EMBL/GenBank/DDBJ whole genome shotgun (WGS) entry which is preliminary data.</text>
</comment>
<proteinExistence type="inferred from homology"/>
<dbReference type="PROSITE" id="PS50846">
    <property type="entry name" value="HMA_2"/>
    <property type="match status" value="2"/>
</dbReference>
<dbReference type="InterPro" id="IPR044577">
    <property type="entry name" value="HIPP4/7/8/17/18/19"/>
</dbReference>
<dbReference type="Pfam" id="PF00403">
    <property type="entry name" value="HMA"/>
    <property type="match status" value="2"/>
</dbReference>
<dbReference type="STRING" id="56857.A0A200PSU5"/>
<keyword evidence="2" id="KW-0449">Lipoprotein</keyword>
<evidence type="ECO:0000313" key="7">
    <source>
        <dbReference type="Proteomes" id="UP000195402"/>
    </source>
</evidence>
<organism evidence="6 7">
    <name type="scientific">Macleaya cordata</name>
    <name type="common">Five-seeded plume-poppy</name>
    <name type="synonym">Bocconia cordata</name>
    <dbReference type="NCBI Taxonomy" id="56857"/>
    <lineage>
        <taxon>Eukaryota</taxon>
        <taxon>Viridiplantae</taxon>
        <taxon>Streptophyta</taxon>
        <taxon>Embryophyta</taxon>
        <taxon>Tracheophyta</taxon>
        <taxon>Spermatophyta</taxon>
        <taxon>Magnoliopsida</taxon>
        <taxon>Ranunculales</taxon>
        <taxon>Papaveraceae</taxon>
        <taxon>Papaveroideae</taxon>
        <taxon>Macleaya</taxon>
    </lineage>
</organism>
<dbReference type="InParanoid" id="A0A200PSU5"/>
<evidence type="ECO:0000313" key="6">
    <source>
        <dbReference type="EMBL" id="OVA01270.1"/>
    </source>
</evidence>
<evidence type="ECO:0000256" key="4">
    <source>
        <dbReference type="SAM" id="MobiDB-lite"/>
    </source>
</evidence>
<reference evidence="6 7" key="1">
    <citation type="journal article" date="2017" name="Mol. Plant">
        <title>The Genome of Medicinal Plant Macleaya cordata Provides New Insights into Benzylisoquinoline Alkaloids Metabolism.</title>
        <authorList>
            <person name="Liu X."/>
            <person name="Liu Y."/>
            <person name="Huang P."/>
            <person name="Ma Y."/>
            <person name="Qing Z."/>
            <person name="Tang Q."/>
            <person name="Cao H."/>
            <person name="Cheng P."/>
            <person name="Zheng Y."/>
            <person name="Yuan Z."/>
            <person name="Zhou Y."/>
            <person name="Liu J."/>
            <person name="Tang Z."/>
            <person name="Zhuo Y."/>
            <person name="Zhang Y."/>
            <person name="Yu L."/>
            <person name="Huang J."/>
            <person name="Yang P."/>
            <person name="Peng Q."/>
            <person name="Zhang J."/>
            <person name="Jiang W."/>
            <person name="Zhang Z."/>
            <person name="Lin K."/>
            <person name="Ro D.K."/>
            <person name="Chen X."/>
            <person name="Xiong X."/>
            <person name="Shang Y."/>
            <person name="Huang S."/>
            <person name="Zeng J."/>
        </authorList>
    </citation>
    <scope>NUCLEOTIDE SEQUENCE [LARGE SCALE GENOMIC DNA]</scope>
    <source>
        <strain evidence="7">cv. BLH2017</strain>
        <tissue evidence="6">Root</tissue>
    </source>
</reference>
<dbReference type="EMBL" id="MVGT01004145">
    <property type="protein sequence ID" value="OVA01270.1"/>
    <property type="molecule type" value="Genomic_DNA"/>
</dbReference>
<keyword evidence="1" id="KW-0479">Metal-binding</keyword>
<evidence type="ECO:0000256" key="3">
    <source>
        <dbReference type="ARBA" id="ARBA00024045"/>
    </source>
</evidence>
<dbReference type="GO" id="GO:0046872">
    <property type="term" value="F:metal ion binding"/>
    <property type="evidence" value="ECO:0007669"/>
    <property type="project" value="UniProtKB-KW"/>
</dbReference>
<feature type="region of interest" description="Disordered" evidence="4">
    <location>
        <begin position="84"/>
        <end position="104"/>
    </location>
</feature>
<dbReference type="PANTHER" id="PTHR46195:SF12">
    <property type="entry name" value="HEAVY METAL-ASSOCIATED ISOPRENYLATED PLANT PROTEIN 4"/>
    <property type="match status" value="1"/>
</dbReference>
<gene>
    <name evidence="6" type="ORF">BVC80_1653g77</name>
</gene>
<dbReference type="SUPFAM" id="SSF55008">
    <property type="entry name" value="HMA, heavy metal-associated domain"/>
    <property type="match status" value="2"/>
</dbReference>
<dbReference type="PANTHER" id="PTHR46195">
    <property type="entry name" value="HEAVY METAL-ASSOCIATED ISOPRENYLATED PLANT PROTEIN 7"/>
    <property type="match status" value="1"/>
</dbReference>
<sequence>MVKHDKEHGGEGSGSGVVTVVYKVNLHCLQCAREIQKPLLRTQAGVQIVDIDIESSEIKVKGRVDPNKIHEQITRISKKKVEMVIQQPKSDESSTSKKKDAPIPSTTTLKVHLHCSKCEYDLKRKLLKLKGVYSVKTDTKAQTLAIEGTIDSNKLVEYIHKKVHKHAEIMTLKQDAKKEEKKGKVKEVLDVKLVESTKITEEIKEEKKLEMKVIKESSTSSVPYIMHYVNYAPQWFSDENPNACSVM</sequence>
<feature type="domain" description="HMA" evidence="5">
    <location>
        <begin position="17"/>
        <end position="81"/>
    </location>
</feature>
<keyword evidence="7" id="KW-1185">Reference proteome</keyword>
<dbReference type="OMA" id="LHCPQCA"/>
<evidence type="ECO:0000259" key="5">
    <source>
        <dbReference type="PROSITE" id="PS50846"/>
    </source>
</evidence>
<dbReference type="InterPro" id="IPR036163">
    <property type="entry name" value="HMA_dom_sf"/>
</dbReference>
<protein>
    <submittedName>
        <fullName evidence="6">Heavy metal-associated domain</fullName>
    </submittedName>
</protein>
<dbReference type="FunCoup" id="A0A200PSU5">
    <property type="interactions" value="19"/>
</dbReference>
<dbReference type="OrthoDB" id="688249at2759"/>
<evidence type="ECO:0000256" key="1">
    <source>
        <dbReference type="ARBA" id="ARBA00022723"/>
    </source>
</evidence>
<comment type="similarity">
    <text evidence="3">Belongs to the HIPP family.</text>
</comment>
<dbReference type="Gene3D" id="3.30.70.100">
    <property type="match status" value="2"/>
</dbReference>
<dbReference type="Proteomes" id="UP000195402">
    <property type="component" value="Unassembled WGS sequence"/>
</dbReference>
<keyword evidence="2" id="KW-0636">Prenylation</keyword>
<dbReference type="InterPro" id="IPR006121">
    <property type="entry name" value="HMA_dom"/>
</dbReference>
<name>A0A200PSU5_MACCD</name>
<feature type="domain" description="HMA" evidence="5">
    <location>
        <begin position="104"/>
        <end position="168"/>
    </location>
</feature>
<dbReference type="AlphaFoldDB" id="A0A200PSU5"/>
<accession>A0A200PSU5</accession>
<feature type="compositionally biased region" description="Basic and acidic residues" evidence="4">
    <location>
        <begin position="89"/>
        <end position="101"/>
    </location>
</feature>
<evidence type="ECO:0000256" key="2">
    <source>
        <dbReference type="ARBA" id="ARBA00023289"/>
    </source>
</evidence>